<name>A0A1M5W6N2_9BRAD</name>
<dbReference type="PANTHER" id="PTHR46796:SF2">
    <property type="entry name" value="TRANSCRIPTIONAL REGULATORY PROTEIN"/>
    <property type="match status" value="1"/>
</dbReference>
<protein>
    <submittedName>
        <fullName evidence="6">Transcriptional regulator, AraC family</fullName>
    </submittedName>
</protein>
<evidence type="ECO:0000313" key="6">
    <source>
        <dbReference type="EMBL" id="SHH82834.1"/>
    </source>
</evidence>
<dbReference type="GO" id="GO:0003700">
    <property type="term" value="F:DNA-binding transcription factor activity"/>
    <property type="evidence" value="ECO:0007669"/>
    <property type="project" value="InterPro"/>
</dbReference>
<keyword evidence="2" id="KW-0238">DNA-binding</keyword>
<proteinExistence type="predicted"/>
<dbReference type="InterPro" id="IPR018060">
    <property type="entry name" value="HTH_AraC"/>
</dbReference>
<dbReference type="PROSITE" id="PS00041">
    <property type="entry name" value="HTH_ARAC_FAMILY_1"/>
    <property type="match status" value="1"/>
</dbReference>
<evidence type="ECO:0000256" key="2">
    <source>
        <dbReference type="ARBA" id="ARBA00023125"/>
    </source>
</evidence>
<dbReference type="EMBL" id="LT670817">
    <property type="protein sequence ID" value="SHH82834.1"/>
    <property type="molecule type" value="Genomic_DNA"/>
</dbReference>
<evidence type="ECO:0000259" key="5">
    <source>
        <dbReference type="PROSITE" id="PS01124"/>
    </source>
</evidence>
<accession>A0A1M5W6N2</accession>
<dbReference type="Pfam" id="PF02311">
    <property type="entry name" value="AraC_binding"/>
    <property type="match status" value="1"/>
</dbReference>
<reference evidence="6 7" key="1">
    <citation type="submission" date="2016-11" db="EMBL/GenBank/DDBJ databases">
        <authorList>
            <person name="Jaros S."/>
            <person name="Januszkiewicz K."/>
            <person name="Wedrychowicz H."/>
        </authorList>
    </citation>
    <scope>NUCLEOTIDE SEQUENCE [LARGE SCALE GENOMIC DNA]</scope>
    <source>
        <strain evidence="6 7">GAS138</strain>
    </source>
</reference>
<dbReference type="InterPro" id="IPR050204">
    <property type="entry name" value="AraC_XylS_family_regulators"/>
</dbReference>
<dbReference type="InterPro" id="IPR020449">
    <property type="entry name" value="Tscrpt_reg_AraC-type_HTH"/>
</dbReference>
<dbReference type="Pfam" id="PF12833">
    <property type="entry name" value="HTH_18"/>
    <property type="match status" value="1"/>
</dbReference>
<dbReference type="OrthoDB" id="8201115at2"/>
<keyword evidence="4" id="KW-0804">Transcription</keyword>
<evidence type="ECO:0000313" key="7">
    <source>
        <dbReference type="Proteomes" id="UP000189796"/>
    </source>
</evidence>
<dbReference type="InterPro" id="IPR009057">
    <property type="entry name" value="Homeodomain-like_sf"/>
</dbReference>
<dbReference type="Proteomes" id="UP000189796">
    <property type="component" value="Chromosome I"/>
</dbReference>
<dbReference type="AlphaFoldDB" id="A0A1M5W6N2"/>
<dbReference type="PROSITE" id="PS01124">
    <property type="entry name" value="HTH_ARAC_FAMILY_2"/>
    <property type="match status" value="1"/>
</dbReference>
<gene>
    <name evidence="6" type="ORF">SAMN05443248_6370</name>
</gene>
<evidence type="ECO:0000256" key="3">
    <source>
        <dbReference type="ARBA" id="ARBA00023159"/>
    </source>
</evidence>
<dbReference type="Gene3D" id="1.10.10.60">
    <property type="entry name" value="Homeodomain-like"/>
    <property type="match status" value="1"/>
</dbReference>
<keyword evidence="1" id="KW-0805">Transcription regulation</keyword>
<dbReference type="SUPFAM" id="SSF46689">
    <property type="entry name" value="Homeodomain-like"/>
    <property type="match status" value="2"/>
</dbReference>
<dbReference type="InterPro" id="IPR018062">
    <property type="entry name" value="HTH_AraC-typ_CS"/>
</dbReference>
<dbReference type="SUPFAM" id="SSF51215">
    <property type="entry name" value="Regulatory protein AraC"/>
    <property type="match status" value="1"/>
</dbReference>
<organism evidence="6 7">
    <name type="scientific">Bradyrhizobium erythrophlei</name>
    <dbReference type="NCBI Taxonomy" id="1437360"/>
    <lineage>
        <taxon>Bacteria</taxon>
        <taxon>Pseudomonadati</taxon>
        <taxon>Pseudomonadota</taxon>
        <taxon>Alphaproteobacteria</taxon>
        <taxon>Hyphomicrobiales</taxon>
        <taxon>Nitrobacteraceae</taxon>
        <taxon>Bradyrhizobium</taxon>
    </lineage>
</organism>
<dbReference type="PANTHER" id="PTHR46796">
    <property type="entry name" value="HTH-TYPE TRANSCRIPTIONAL ACTIVATOR RHAS-RELATED"/>
    <property type="match status" value="1"/>
</dbReference>
<keyword evidence="3" id="KW-0010">Activator</keyword>
<feature type="domain" description="HTH araC/xylS-type" evidence="5">
    <location>
        <begin position="177"/>
        <end position="275"/>
    </location>
</feature>
<evidence type="ECO:0000256" key="1">
    <source>
        <dbReference type="ARBA" id="ARBA00023015"/>
    </source>
</evidence>
<sequence length="280" mass="31264">MSTALRIAHGAFGRVALLDMDWSLVRHAHPHCHVLLKVEGADTQFVVGDKVYPLTNETAVLVNGWQPHSYVHDPDRPRTVILALYVEPEWLMAFRPGWAASGAPGFFVHPSGGVSPRIRGLTMNLAADMMARPEARTAHESLLSDLMIAVIERFTPWRSFPASIREMNARSGDWRIRRVAASMRAETRRGAGLDTFAREAGLSRAHFFRLFESSIGVPPKVYLNVVRMEQAVDAVLNQSASVRNISNQLGFAEPAHFTRFFRNHAGVSPREFRNVSRLAS</sequence>
<dbReference type="PRINTS" id="PR00032">
    <property type="entry name" value="HTHARAC"/>
</dbReference>
<dbReference type="SMART" id="SM00342">
    <property type="entry name" value="HTH_ARAC"/>
    <property type="match status" value="1"/>
</dbReference>
<dbReference type="InterPro" id="IPR037923">
    <property type="entry name" value="HTH-like"/>
</dbReference>
<evidence type="ECO:0000256" key="4">
    <source>
        <dbReference type="ARBA" id="ARBA00023163"/>
    </source>
</evidence>
<dbReference type="InterPro" id="IPR003313">
    <property type="entry name" value="AraC-bd"/>
</dbReference>
<dbReference type="GO" id="GO:0043565">
    <property type="term" value="F:sequence-specific DNA binding"/>
    <property type="evidence" value="ECO:0007669"/>
    <property type="project" value="InterPro"/>
</dbReference>
<dbReference type="RefSeq" id="WP_079604782.1">
    <property type="nucleotide sequence ID" value="NZ_LT670817.1"/>
</dbReference>